<evidence type="ECO:0000313" key="3">
    <source>
        <dbReference type="Proteomes" id="UP001497480"/>
    </source>
</evidence>
<evidence type="ECO:0000256" key="1">
    <source>
        <dbReference type="SAM" id="Phobius"/>
    </source>
</evidence>
<proteinExistence type="predicted"/>
<feature type="transmembrane region" description="Helical" evidence="1">
    <location>
        <begin position="51"/>
        <end position="76"/>
    </location>
</feature>
<dbReference type="PANTHER" id="PTHR34132:SF2">
    <property type="entry name" value="EMB|CAB87627.1-RELATED"/>
    <property type="match status" value="1"/>
</dbReference>
<accession>A0AAV1X5W2</accession>
<dbReference type="EMBL" id="CAXHTB010000012">
    <property type="protein sequence ID" value="CAL0317134.1"/>
    <property type="molecule type" value="Genomic_DNA"/>
</dbReference>
<organism evidence="2 3">
    <name type="scientific">Lupinus luteus</name>
    <name type="common">European yellow lupine</name>
    <dbReference type="NCBI Taxonomy" id="3873"/>
    <lineage>
        <taxon>Eukaryota</taxon>
        <taxon>Viridiplantae</taxon>
        <taxon>Streptophyta</taxon>
        <taxon>Embryophyta</taxon>
        <taxon>Tracheophyta</taxon>
        <taxon>Spermatophyta</taxon>
        <taxon>Magnoliopsida</taxon>
        <taxon>eudicotyledons</taxon>
        <taxon>Gunneridae</taxon>
        <taxon>Pentapetalae</taxon>
        <taxon>rosids</taxon>
        <taxon>fabids</taxon>
        <taxon>Fabales</taxon>
        <taxon>Fabaceae</taxon>
        <taxon>Papilionoideae</taxon>
        <taxon>50 kb inversion clade</taxon>
        <taxon>genistoids sensu lato</taxon>
        <taxon>core genistoids</taxon>
        <taxon>Genisteae</taxon>
        <taxon>Lupinus</taxon>
    </lineage>
</organism>
<gene>
    <name evidence="2" type="ORF">LLUT_LOCUS18194</name>
</gene>
<keyword evidence="1" id="KW-0472">Membrane</keyword>
<evidence type="ECO:0000313" key="2">
    <source>
        <dbReference type="EMBL" id="CAL0317134.1"/>
    </source>
</evidence>
<feature type="transmembrane region" description="Helical" evidence="1">
    <location>
        <begin position="88"/>
        <end position="112"/>
    </location>
</feature>
<dbReference type="Proteomes" id="UP001497480">
    <property type="component" value="Unassembled WGS sequence"/>
</dbReference>
<dbReference type="PANTHER" id="PTHR34132">
    <property type="entry name" value="EMB|CAB87627.1-RELATED"/>
    <property type="match status" value="1"/>
</dbReference>
<keyword evidence="1" id="KW-0812">Transmembrane</keyword>
<reference evidence="2 3" key="1">
    <citation type="submission" date="2024-03" db="EMBL/GenBank/DDBJ databases">
        <authorList>
            <person name="Martinez-Hernandez J."/>
        </authorList>
    </citation>
    <scope>NUCLEOTIDE SEQUENCE [LARGE SCALE GENOMIC DNA]</scope>
</reference>
<name>A0AAV1X5W2_LUPLU</name>
<comment type="caution">
    <text evidence="2">The sequence shown here is derived from an EMBL/GenBank/DDBJ whole genome shotgun (WGS) entry which is preliminary data.</text>
</comment>
<sequence>MQKGQWLLIEGTTFDIFNKSFSNKCSSKSHKQIKWLIIFYSFFSKQNNVPFVAFGFCFFLLNLSIFSFFTFSLFFYYNNIPNNQNPNILLHLLFSLLGCLCFSSLLLVFVFLQDMCPLRFILVFFSAVLAGYFAWRTVRTTPEIDMASSGSAMEKDDNNKEDFDVKKMVQNGFWVFVDMASGRYLWRNLKSKNNAIDELKSS</sequence>
<feature type="transmembrane region" description="Helical" evidence="1">
    <location>
        <begin position="118"/>
        <end position="135"/>
    </location>
</feature>
<dbReference type="AlphaFoldDB" id="A0AAV1X5W2"/>
<protein>
    <submittedName>
        <fullName evidence="2">Uncharacterized protein</fullName>
    </submittedName>
</protein>
<keyword evidence="1" id="KW-1133">Transmembrane helix</keyword>
<keyword evidence="3" id="KW-1185">Reference proteome</keyword>